<dbReference type="EMBL" id="JAWLJX010000001">
    <property type="protein sequence ID" value="MDV6260698.1"/>
    <property type="molecule type" value="Genomic_DNA"/>
</dbReference>
<dbReference type="CDD" id="cd02226">
    <property type="entry name" value="cupin_YdbB-like"/>
    <property type="match status" value="1"/>
</dbReference>
<gene>
    <name evidence="2" type="ORF">R3P96_05040</name>
</gene>
<evidence type="ECO:0000259" key="1">
    <source>
        <dbReference type="Pfam" id="PF07883"/>
    </source>
</evidence>
<name>A0ABU4B926_9NOCA</name>
<organism evidence="2 3">
    <name type="scientific">Rhodococcoides yunnanense</name>
    <dbReference type="NCBI Taxonomy" id="278209"/>
    <lineage>
        <taxon>Bacteria</taxon>
        <taxon>Bacillati</taxon>
        <taxon>Actinomycetota</taxon>
        <taxon>Actinomycetes</taxon>
        <taxon>Mycobacteriales</taxon>
        <taxon>Nocardiaceae</taxon>
        <taxon>Rhodococcoides</taxon>
    </lineage>
</organism>
<dbReference type="InterPro" id="IPR052044">
    <property type="entry name" value="PKS_Associated_Protein"/>
</dbReference>
<dbReference type="InterPro" id="IPR014710">
    <property type="entry name" value="RmlC-like_jellyroll"/>
</dbReference>
<keyword evidence="3" id="KW-1185">Reference proteome</keyword>
<dbReference type="SUPFAM" id="SSF51182">
    <property type="entry name" value="RmlC-like cupins"/>
    <property type="match status" value="1"/>
</dbReference>
<sequence>MNMGKDDEVRNVVEALSVIDKPWQPHRLASINDYDVKVVKLLGEFVWHTHPETDEMFFVHSGELTIQLRDRDVVLGPGDVFVVPAGVEHCPKAAEEVSALLFERSGTVNTGDAGGDRTSQVTEL</sequence>
<evidence type="ECO:0000313" key="2">
    <source>
        <dbReference type="EMBL" id="MDV6260698.1"/>
    </source>
</evidence>
<dbReference type="InterPro" id="IPR013096">
    <property type="entry name" value="Cupin_2"/>
</dbReference>
<proteinExistence type="predicted"/>
<reference evidence="2 3" key="1">
    <citation type="submission" date="2023-10" db="EMBL/GenBank/DDBJ databases">
        <title>Development of a sustainable strategy for remediation of hydrocarbon-contaminated territories based on the waste exchange concept.</title>
        <authorList>
            <person name="Krivoruchko A."/>
        </authorList>
    </citation>
    <scope>NUCLEOTIDE SEQUENCE [LARGE SCALE GENOMIC DNA]</scope>
    <source>
        <strain evidence="2 3">IEGM 1323</strain>
    </source>
</reference>
<dbReference type="PANTHER" id="PTHR36114:SF1">
    <property type="entry name" value="16.7 KDA PROTEIN IN WHIE LOCUS"/>
    <property type="match status" value="1"/>
</dbReference>
<dbReference type="PANTHER" id="PTHR36114">
    <property type="entry name" value="16.7 KDA PROTEIN IN WHIE LOCUS"/>
    <property type="match status" value="1"/>
</dbReference>
<dbReference type="InterPro" id="IPR011051">
    <property type="entry name" value="RmlC_Cupin_sf"/>
</dbReference>
<dbReference type="RefSeq" id="WP_317563451.1">
    <property type="nucleotide sequence ID" value="NZ_JAWLJX010000001.1"/>
</dbReference>
<accession>A0ABU4B926</accession>
<dbReference type="Pfam" id="PF07883">
    <property type="entry name" value="Cupin_2"/>
    <property type="match status" value="1"/>
</dbReference>
<comment type="caution">
    <text evidence="2">The sequence shown here is derived from an EMBL/GenBank/DDBJ whole genome shotgun (WGS) entry which is preliminary data.</text>
</comment>
<evidence type="ECO:0000313" key="3">
    <source>
        <dbReference type="Proteomes" id="UP001185755"/>
    </source>
</evidence>
<dbReference type="Gene3D" id="2.60.120.10">
    <property type="entry name" value="Jelly Rolls"/>
    <property type="match status" value="1"/>
</dbReference>
<dbReference type="Proteomes" id="UP001185755">
    <property type="component" value="Unassembled WGS sequence"/>
</dbReference>
<protein>
    <submittedName>
        <fullName evidence="2">Cupin domain-containing protein</fullName>
    </submittedName>
</protein>
<feature type="domain" description="Cupin type-2" evidence="1">
    <location>
        <begin position="44"/>
        <end position="99"/>
    </location>
</feature>